<dbReference type="PROSITE" id="PS50893">
    <property type="entry name" value="ABC_TRANSPORTER_2"/>
    <property type="match status" value="1"/>
</dbReference>
<dbReference type="AlphaFoldDB" id="E8U6L8"/>
<keyword evidence="3" id="KW-0067">ATP-binding</keyword>
<dbReference type="EC" id="3.6.3.25" evidence="5"/>
<dbReference type="Gene3D" id="3.40.50.300">
    <property type="entry name" value="P-loop containing nucleotide triphosphate hydrolases"/>
    <property type="match status" value="1"/>
</dbReference>
<reference evidence="5 6" key="1">
    <citation type="journal article" date="2011" name="Stand. Genomic Sci.">
        <title>Complete genome sequence of Deinococcus maricopensis type strain (LB-34).</title>
        <authorList>
            <person name="Pukall R."/>
            <person name="Zeytun A."/>
            <person name="Lucas S."/>
            <person name="Lapidus A."/>
            <person name="Hammon N."/>
            <person name="Deshpande S."/>
            <person name="Nolan M."/>
            <person name="Cheng J.F."/>
            <person name="Pitluck S."/>
            <person name="Liolios K."/>
            <person name="Pagani I."/>
            <person name="Mikhailova N."/>
            <person name="Ivanova N."/>
            <person name="Mavromatis K."/>
            <person name="Pati A."/>
            <person name="Tapia R."/>
            <person name="Han C."/>
            <person name="Goodwin L."/>
            <person name="Chen A."/>
            <person name="Palaniappan K."/>
            <person name="Land M."/>
            <person name="Hauser L."/>
            <person name="Chang Y.J."/>
            <person name="Jeffries C.D."/>
            <person name="Brambilla E.M."/>
            <person name="Rohde M."/>
            <person name="Goker M."/>
            <person name="Detter J.C."/>
            <person name="Woyke T."/>
            <person name="Bristow J."/>
            <person name="Eisen J.A."/>
            <person name="Markowitz V."/>
            <person name="Hugenholtz P."/>
            <person name="Kyrpides N.C."/>
            <person name="Klenk H.P."/>
        </authorList>
    </citation>
    <scope>NUCLEOTIDE SEQUENCE [LARGE SCALE GENOMIC DNA]</scope>
    <source>
        <strain evidence="6">DSM 21211 / LMG 22137 / NRRL B-23946 / LB-34</strain>
    </source>
</reference>
<dbReference type="CDD" id="cd03230">
    <property type="entry name" value="ABC_DR_subfamily_A"/>
    <property type="match status" value="1"/>
</dbReference>
<dbReference type="SUPFAM" id="SSF52540">
    <property type="entry name" value="P-loop containing nucleoside triphosphate hydrolases"/>
    <property type="match status" value="1"/>
</dbReference>
<keyword evidence="6" id="KW-1185">Reference proteome</keyword>
<dbReference type="EMBL" id="CP002454">
    <property type="protein sequence ID" value="ADV66707.1"/>
    <property type="molecule type" value="Genomic_DNA"/>
</dbReference>
<dbReference type="eggNOG" id="COG1131">
    <property type="taxonomic scope" value="Bacteria"/>
</dbReference>
<dbReference type="KEGG" id="dmr:Deima_1054"/>
<dbReference type="SMART" id="SM00382">
    <property type="entry name" value="AAA"/>
    <property type="match status" value="1"/>
</dbReference>
<sequence>MTTTTLPAHHPARSGHEAISLQSVRKRYGTLTALDDLTLSVRTGELVALLGPNGAGKTTAISLMLGQVQPDAGHVQIFGADPRAAHVRARIGAMLQDVALPDGLSVRELLTLAAALYPRPLGVDAALDLADLRAQANMRAGRLSGGQTRRLSFALAIVGDPDVLFLDEPTVAMDVQSREAFWNGVHALRARGRTVLLTTHYLEEADRAADRIVVMNAGRVVADGTPAAVRASVGVTRVVFTTDLDLTGLRSLPHVESARLDEQGRAHLTSREPEALLAHLFARGVTIRDLEVARASLEDAFLTLTRTSN</sequence>
<evidence type="ECO:0000256" key="1">
    <source>
        <dbReference type="ARBA" id="ARBA00022448"/>
    </source>
</evidence>
<feature type="domain" description="ABC transporter" evidence="4">
    <location>
        <begin position="19"/>
        <end position="242"/>
    </location>
</feature>
<dbReference type="GO" id="GO:0016887">
    <property type="term" value="F:ATP hydrolysis activity"/>
    <property type="evidence" value="ECO:0007669"/>
    <property type="project" value="InterPro"/>
</dbReference>
<dbReference type="STRING" id="709986.Deima_1054"/>
<dbReference type="InterPro" id="IPR003439">
    <property type="entry name" value="ABC_transporter-like_ATP-bd"/>
</dbReference>
<dbReference type="InterPro" id="IPR003593">
    <property type="entry name" value="AAA+_ATPase"/>
</dbReference>
<dbReference type="InterPro" id="IPR050763">
    <property type="entry name" value="ABC_transporter_ATP-binding"/>
</dbReference>
<reference evidence="6" key="2">
    <citation type="submission" date="2011-01" db="EMBL/GenBank/DDBJ databases">
        <title>The complete genome of Deinococcus maricopensis DSM 21211.</title>
        <authorList>
            <consortium name="US DOE Joint Genome Institute (JGI-PGF)"/>
            <person name="Lucas S."/>
            <person name="Copeland A."/>
            <person name="Lapidus A."/>
            <person name="Goodwin L."/>
            <person name="Pitluck S."/>
            <person name="Kyrpides N."/>
            <person name="Mavromatis K."/>
            <person name="Pagani I."/>
            <person name="Ivanova N."/>
            <person name="Ovchinnikova G."/>
            <person name="Zeytun A."/>
            <person name="Detter J.C."/>
            <person name="Han C."/>
            <person name="Land M."/>
            <person name="Hauser L."/>
            <person name="Markowitz V."/>
            <person name="Cheng J.-F."/>
            <person name="Hugenholtz P."/>
            <person name="Woyke T."/>
            <person name="Wu D."/>
            <person name="Pukall R."/>
            <person name="Gehrich-Schroeter G."/>
            <person name="Brambilla E."/>
            <person name="Klenk H.-P."/>
            <person name="Eisen J.A."/>
        </authorList>
    </citation>
    <scope>NUCLEOTIDE SEQUENCE [LARGE SCALE GENOMIC DNA]</scope>
    <source>
        <strain evidence="6">DSM 21211 / LMG 22137 / NRRL B-23946 / LB-34</strain>
    </source>
</reference>
<dbReference type="RefSeq" id="WP_013556212.1">
    <property type="nucleotide sequence ID" value="NC_014958.1"/>
</dbReference>
<gene>
    <name evidence="5" type="ordered locus">Deima_1054</name>
</gene>
<evidence type="ECO:0000313" key="5">
    <source>
        <dbReference type="EMBL" id="ADV66707.1"/>
    </source>
</evidence>
<evidence type="ECO:0000256" key="3">
    <source>
        <dbReference type="ARBA" id="ARBA00022840"/>
    </source>
</evidence>
<evidence type="ECO:0000313" key="6">
    <source>
        <dbReference type="Proteomes" id="UP000008635"/>
    </source>
</evidence>
<keyword evidence="1" id="KW-0813">Transport</keyword>
<dbReference type="PANTHER" id="PTHR42711:SF17">
    <property type="entry name" value="ABC TRANSPORTER ATP-BINDING PROTEIN"/>
    <property type="match status" value="1"/>
</dbReference>
<dbReference type="OrthoDB" id="2290519at2"/>
<proteinExistence type="predicted"/>
<keyword evidence="5" id="KW-0378">Hydrolase</keyword>
<dbReference type="InterPro" id="IPR027417">
    <property type="entry name" value="P-loop_NTPase"/>
</dbReference>
<evidence type="ECO:0000256" key="2">
    <source>
        <dbReference type="ARBA" id="ARBA00022741"/>
    </source>
</evidence>
<protein>
    <submittedName>
        <fullName evidence="5">Sulfate-transporting ATPase</fullName>
        <ecNumber evidence="5">3.6.3.25</ecNumber>
    </submittedName>
</protein>
<dbReference type="Proteomes" id="UP000008635">
    <property type="component" value="Chromosome"/>
</dbReference>
<accession>E8U6L8</accession>
<dbReference type="PANTHER" id="PTHR42711">
    <property type="entry name" value="ABC TRANSPORTER ATP-BINDING PROTEIN"/>
    <property type="match status" value="1"/>
</dbReference>
<organism evidence="5 6">
    <name type="scientific">Deinococcus maricopensis (strain DSM 21211 / LMG 22137 / NRRL B-23946 / LB-34)</name>
    <dbReference type="NCBI Taxonomy" id="709986"/>
    <lineage>
        <taxon>Bacteria</taxon>
        <taxon>Thermotogati</taxon>
        <taxon>Deinococcota</taxon>
        <taxon>Deinococci</taxon>
        <taxon>Deinococcales</taxon>
        <taxon>Deinococcaceae</taxon>
        <taxon>Deinococcus</taxon>
    </lineage>
</organism>
<evidence type="ECO:0000259" key="4">
    <source>
        <dbReference type="PROSITE" id="PS50893"/>
    </source>
</evidence>
<name>E8U6L8_DEIML</name>
<keyword evidence="2" id="KW-0547">Nucleotide-binding</keyword>
<dbReference type="Pfam" id="PF13732">
    <property type="entry name" value="DrrA1-3_C"/>
    <property type="match status" value="1"/>
</dbReference>
<dbReference type="GO" id="GO:0005524">
    <property type="term" value="F:ATP binding"/>
    <property type="evidence" value="ECO:0007669"/>
    <property type="project" value="UniProtKB-KW"/>
</dbReference>
<dbReference type="HOGENOM" id="CLU_000604_1_2_0"/>
<dbReference type="Pfam" id="PF00005">
    <property type="entry name" value="ABC_tran"/>
    <property type="match status" value="1"/>
</dbReference>
<dbReference type="InterPro" id="IPR025302">
    <property type="entry name" value="DrrA1/2-like_C"/>
</dbReference>